<feature type="compositionally biased region" description="Basic and acidic residues" evidence="1">
    <location>
        <begin position="123"/>
        <end position="132"/>
    </location>
</feature>
<evidence type="ECO:0000256" key="1">
    <source>
        <dbReference type="SAM" id="MobiDB-lite"/>
    </source>
</evidence>
<sequence>MFALCSRRSMVGASMADDGFREFLRDLMEPLGGVAFRKMFGGLSIYQDGMVFALEIDGSLYFKVDDETRGRFVAEDCPQFEYTTKDGRTAQMPYWRAPERLYDEPDEFLDWCRAAVGVARRSEAAKAEEKARKASRKRKAAADTH</sequence>
<protein>
    <recommendedName>
        <fullName evidence="2">TfoX N-terminal domain-containing protein</fullName>
    </recommendedName>
</protein>
<dbReference type="Gene3D" id="3.30.1460.30">
    <property type="entry name" value="YgaC/TfoX-N like chaperone"/>
    <property type="match status" value="1"/>
</dbReference>
<dbReference type="InterPro" id="IPR047525">
    <property type="entry name" value="TfoX-like"/>
</dbReference>
<evidence type="ECO:0000313" key="3">
    <source>
        <dbReference type="EMBL" id="PIO98238.1"/>
    </source>
</evidence>
<dbReference type="AlphaFoldDB" id="A0A2G9WU59"/>
<comment type="caution">
    <text evidence="3">The sequence shown here is derived from an EMBL/GenBank/DDBJ whole genome shotgun (WGS) entry which is preliminary data.</text>
</comment>
<feature type="region of interest" description="Disordered" evidence="1">
    <location>
        <begin position="123"/>
        <end position="145"/>
    </location>
</feature>
<dbReference type="InterPro" id="IPR007076">
    <property type="entry name" value="TfoX_N"/>
</dbReference>
<name>A0A2G9WU59_9HYPH</name>
<feature type="domain" description="TfoX N-terminal" evidence="2">
    <location>
        <begin position="26"/>
        <end position="117"/>
    </location>
</feature>
<dbReference type="PANTHER" id="PTHR36121:SF1">
    <property type="entry name" value="PROTEIN SXY"/>
    <property type="match status" value="1"/>
</dbReference>
<evidence type="ECO:0000313" key="4">
    <source>
        <dbReference type="Proteomes" id="UP000231070"/>
    </source>
</evidence>
<organism evidence="3 4">
    <name type="scientific">Pleomorphomonas carboxyditropha</name>
    <dbReference type="NCBI Taxonomy" id="2023338"/>
    <lineage>
        <taxon>Bacteria</taxon>
        <taxon>Pseudomonadati</taxon>
        <taxon>Pseudomonadota</taxon>
        <taxon>Alphaproteobacteria</taxon>
        <taxon>Hyphomicrobiales</taxon>
        <taxon>Pleomorphomonadaceae</taxon>
        <taxon>Pleomorphomonas</taxon>
    </lineage>
</organism>
<dbReference type="SUPFAM" id="SSF159894">
    <property type="entry name" value="YgaC/TfoX-N like"/>
    <property type="match status" value="1"/>
</dbReference>
<reference evidence="3 4" key="1">
    <citation type="submission" date="2017-08" db="EMBL/GenBank/DDBJ databases">
        <title>Pleomorphomonas carboxidotrophicus sp. nov., a new mesophilic hydrogenogenic carboxidotroph.</title>
        <authorList>
            <person name="Esquivel-Elizondo S."/>
            <person name="Krajmalnik-Brown R."/>
            <person name="Maldonado J."/>
        </authorList>
    </citation>
    <scope>NUCLEOTIDE SEQUENCE [LARGE SCALE GENOMIC DNA]</scope>
    <source>
        <strain evidence="3 4">SVCO-16</strain>
    </source>
</reference>
<dbReference type="EMBL" id="NQVN01000011">
    <property type="protein sequence ID" value="PIO98238.1"/>
    <property type="molecule type" value="Genomic_DNA"/>
</dbReference>
<evidence type="ECO:0000259" key="2">
    <source>
        <dbReference type="Pfam" id="PF04993"/>
    </source>
</evidence>
<dbReference type="Pfam" id="PF04993">
    <property type="entry name" value="TfoX_N"/>
    <property type="match status" value="1"/>
</dbReference>
<dbReference type="PANTHER" id="PTHR36121">
    <property type="entry name" value="PROTEIN SXY"/>
    <property type="match status" value="1"/>
</dbReference>
<keyword evidence="4" id="KW-1185">Reference proteome</keyword>
<dbReference type="Proteomes" id="UP000231070">
    <property type="component" value="Unassembled WGS sequence"/>
</dbReference>
<dbReference type="OrthoDB" id="1524907at2"/>
<gene>
    <name evidence="3" type="ORF">CJ014_16420</name>
</gene>
<accession>A0A2G9WU59</accession>
<proteinExistence type="predicted"/>